<keyword evidence="3" id="KW-1185">Reference proteome</keyword>
<accession>A0A9P0BD42</accession>
<dbReference type="EMBL" id="OV121137">
    <property type="protein sequence ID" value="CAH0559399.1"/>
    <property type="molecule type" value="Genomic_DNA"/>
</dbReference>
<feature type="signal peptide" evidence="1">
    <location>
        <begin position="1"/>
        <end position="20"/>
    </location>
</feature>
<evidence type="ECO:0000313" key="3">
    <source>
        <dbReference type="Proteomes" id="UP001154078"/>
    </source>
</evidence>
<evidence type="ECO:0000256" key="1">
    <source>
        <dbReference type="SAM" id="SignalP"/>
    </source>
</evidence>
<reference evidence="2" key="1">
    <citation type="submission" date="2021-12" db="EMBL/GenBank/DDBJ databases">
        <authorList>
            <person name="King R."/>
        </authorList>
    </citation>
    <scope>NUCLEOTIDE SEQUENCE</scope>
</reference>
<organism evidence="2 3">
    <name type="scientific">Brassicogethes aeneus</name>
    <name type="common">Rape pollen beetle</name>
    <name type="synonym">Meligethes aeneus</name>
    <dbReference type="NCBI Taxonomy" id="1431903"/>
    <lineage>
        <taxon>Eukaryota</taxon>
        <taxon>Metazoa</taxon>
        <taxon>Ecdysozoa</taxon>
        <taxon>Arthropoda</taxon>
        <taxon>Hexapoda</taxon>
        <taxon>Insecta</taxon>
        <taxon>Pterygota</taxon>
        <taxon>Neoptera</taxon>
        <taxon>Endopterygota</taxon>
        <taxon>Coleoptera</taxon>
        <taxon>Polyphaga</taxon>
        <taxon>Cucujiformia</taxon>
        <taxon>Nitidulidae</taxon>
        <taxon>Meligethinae</taxon>
        <taxon>Brassicogethes</taxon>
    </lineage>
</organism>
<gene>
    <name evidence="2" type="ORF">MELIAE_LOCUS9494</name>
</gene>
<dbReference type="AlphaFoldDB" id="A0A9P0BD42"/>
<proteinExistence type="predicted"/>
<protein>
    <recommendedName>
        <fullName evidence="4">EB domain-containing protein</fullName>
    </recommendedName>
</protein>
<feature type="chain" id="PRO_5040259960" description="EB domain-containing protein" evidence="1">
    <location>
        <begin position="21"/>
        <end position="143"/>
    </location>
</feature>
<name>A0A9P0BD42_BRAAE</name>
<evidence type="ECO:0008006" key="4">
    <source>
        <dbReference type="Google" id="ProtNLM"/>
    </source>
</evidence>
<dbReference type="Proteomes" id="UP001154078">
    <property type="component" value="Chromosome 6"/>
</dbReference>
<keyword evidence="1" id="KW-0732">Signal</keyword>
<sequence>MKKLVCCVLFFNVAFSAVSAGYAQEHRSGELNEPCQLYTHCRQNAYVCAKNRTCQCYQGYVVRKFYVPDKFIEKCVGVIDQPCQYDDHCIFDAFCSNKTCKCKENLFQSEDGYSCTTFVPGASTQNKFVGALLVFILLFIRIT</sequence>
<dbReference type="OrthoDB" id="5912242at2759"/>
<evidence type="ECO:0000313" key="2">
    <source>
        <dbReference type="EMBL" id="CAH0559399.1"/>
    </source>
</evidence>